<dbReference type="Proteomes" id="UP000807353">
    <property type="component" value="Unassembled WGS sequence"/>
</dbReference>
<protein>
    <submittedName>
        <fullName evidence="1">Uncharacterized protein</fullName>
    </submittedName>
</protein>
<gene>
    <name evidence="1" type="ORF">BDZ94DRAFT_1253348</name>
</gene>
<sequence length="421" mass="48002">MFDSIPQDVVDIIVSHLGTDKYALKQCSLTSHSCLATSRKHLFSNVSLYSTQKCQQLNDLLTDNPFLATYIRHIYLNGKQKPFDPRRSHCWVSEPTLPTVLNRIAPHAQSLAMHYIYWEELSSQLQYALLGILHTSSLVSIALVSVYRFPRNHLLHLSHLRCLSLLSLSNVTRRDPHAGTHTSLPKRQHLQALEFDQRAESIKCVVELKHVWDMSRLRELCITGSCSGMLDMASSLLVDAYQSLEIFVWHFQYPLRIVSKPNQPISQRLDISNLLALRFLLLKSSLHEGLAELLPWLVQSLRAPSFRENLERVVIVLNCEQGDWSSACIMRTLRSGIWSEIDNALVTSPKARLRIVFRGVPVTIQYPDEDLSAKNGRREAIARQMPLLSSAGILQVEVDNDCHGLDDLPWDGYKKMVRCFL</sequence>
<organism evidence="1 2">
    <name type="scientific">Collybia nuda</name>
    <dbReference type="NCBI Taxonomy" id="64659"/>
    <lineage>
        <taxon>Eukaryota</taxon>
        <taxon>Fungi</taxon>
        <taxon>Dikarya</taxon>
        <taxon>Basidiomycota</taxon>
        <taxon>Agaricomycotina</taxon>
        <taxon>Agaricomycetes</taxon>
        <taxon>Agaricomycetidae</taxon>
        <taxon>Agaricales</taxon>
        <taxon>Tricholomatineae</taxon>
        <taxon>Clitocybaceae</taxon>
        <taxon>Collybia</taxon>
    </lineage>
</organism>
<dbReference type="EMBL" id="MU150246">
    <property type="protein sequence ID" value="KAF9465536.1"/>
    <property type="molecule type" value="Genomic_DNA"/>
</dbReference>
<accession>A0A9P5YBR6</accession>
<dbReference type="AlphaFoldDB" id="A0A9P5YBR6"/>
<name>A0A9P5YBR6_9AGAR</name>
<dbReference type="OrthoDB" id="2745898at2759"/>
<comment type="caution">
    <text evidence="1">The sequence shown here is derived from an EMBL/GenBank/DDBJ whole genome shotgun (WGS) entry which is preliminary data.</text>
</comment>
<keyword evidence="2" id="KW-1185">Reference proteome</keyword>
<proteinExistence type="predicted"/>
<evidence type="ECO:0000313" key="1">
    <source>
        <dbReference type="EMBL" id="KAF9465536.1"/>
    </source>
</evidence>
<evidence type="ECO:0000313" key="2">
    <source>
        <dbReference type="Proteomes" id="UP000807353"/>
    </source>
</evidence>
<reference evidence="1" key="1">
    <citation type="submission" date="2020-11" db="EMBL/GenBank/DDBJ databases">
        <authorList>
            <consortium name="DOE Joint Genome Institute"/>
            <person name="Ahrendt S."/>
            <person name="Riley R."/>
            <person name="Andreopoulos W."/>
            <person name="Labutti K."/>
            <person name="Pangilinan J."/>
            <person name="Ruiz-Duenas F.J."/>
            <person name="Barrasa J.M."/>
            <person name="Sanchez-Garcia M."/>
            <person name="Camarero S."/>
            <person name="Miyauchi S."/>
            <person name="Serrano A."/>
            <person name="Linde D."/>
            <person name="Babiker R."/>
            <person name="Drula E."/>
            <person name="Ayuso-Fernandez I."/>
            <person name="Pacheco R."/>
            <person name="Padilla G."/>
            <person name="Ferreira P."/>
            <person name="Barriuso J."/>
            <person name="Kellner H."/>
            <person name="Castanera R."/>
            <person name="Alfaro M."/>
            <person name="Ramirez L."/>
            <person name="Pisabarro A.G."/>
            <person name="Kuo A."/>
            <person name="Tritt A."/>
            <person name="Lipzen A."/>
            <person name="He G."/>
            <person name="Yan M."/>
            <person name="Ng V."/>
            <person name="Cullen D."/>
            <person name="Martin F."/>
            <person name="Rosso M.-N."/>
            <person name="Henrissat B."/>
            <person name="Hibbett D."/>
            <person name="Martinez A.T."/>
            <person name="Grigoriev I.V."/>
        </authorList>
    </citation>
    <scope>NUCLEOTIDE SEQUENCE</scope>
    <source>
        <strain evidence="1">CBS 247.69</strain>
    </source>
</reference>